<dbReference type="EMBL" id="BJWA01000032">
    <property type="protein sequence ID" value="GEL81686.1"/>
    <property type="molecule type" value="Genomic_DNA"/>
</dbReference>
<evidence type="ECO:0000259" key="1">
    <source>
        <dbReference type="Pfam" id="PF05043"/>
    </source>
</evidence>
<evidence type="ECO:0000313" key="3">
    <source>
        <dbReference type="EMBL" id="OTP27181.1"/>
    </source>
</evidence>
<organism evidence="3 4">
    <name type="scientific">Enterococcus mundtii</name>
    <dbReference type="NCBI Taxonomy" id="53346"/>
    <lineage>
        <taxon>Bacteria</taxon>
        <taxon>Bacillati</taxon>
        <taxon>Bacillota</taxon>
        <taxon>Bacilli</taxon>
        <taxon>Lactobacillales</taxon>
        <taxon>Enterococcaceae</taxon>
        <taxon>Enterococcus</taxon>
    </lineage>
</organism>
<dbReference type="Proteomes" id="UP000321175">
    <property type="component" value="Unassembled WGS sequence"/>
</dbReference>
<dbReference type="GeneID" id="60999215"/>
<reference evidence="3 4" key="1">
    <citation type="submission" date="2017-05" db="EMBL/GenBank/DDBJ databases">
        <title>The Genome Sequence of Enterococcus mundtii 6B1_DIV0119.</title>
        <authorList>
            <consortium name="The Broad Institute Genomics Platform"/>
            <consortium name="The Broad Institute Genomic Center for Infectious Diseases"/>
            <person name="Earl A."/>
            <person name="Manson A."/>
            <person name="Schwartman J."/>
            <person name="Gilmore M."/>
            <person name="Abouelleil A."/>
            <person name="Cao P."/>
            <person name="Chapman S."/>
            <person name="Cusick C."/>
            <person name="Shea T."/>
            <person name="Young S."/>
            <person name="Neafsey D."/>
            <person name="Nusbaum C."/>
            <person name="Birren B."/>
        </authorList>
    </citation>
    <scope>NUCLEOTIDE SEQUENCE [LARGE SCALE GENOMIC DNA]</scope>
    <source>
        <strain evidence="3 4">6B1_DIV0119</strain>
    </source>
</reference>
<evidence type="ECO:0000313" key="5">
    <source>
        <dbReference type="Proteomes" id="UP000321175"/>
    </source>
</evidence>
<dbReference type="EMBL" id="NGMS01000001">
    <property type="protein sequence ID" value="OTP27181.1"/>
    <property type="molecule type" value="Genomic_DNA"/>
</dbReference>
<dbReference type="Proteomes" id="UP000195024">
    <property type="component" value="Unassembled WGS sequence"/>
</dbReference>
<proteinExistence type="predicted"/>
<evidence type="ECO:0000313" key="4">
    <source>
        <dbReference type="Proteomes" id="UP000195024"/>
    </source>
</evidence>
<dbReference type="RefSeq" id="WP_071867950.1">
    <property type="nucleotide sequence ID" value="NZ_BJWA01000032.1"/>
</dbReference>
<feature type="domain" description="Mga helix-turn-helix" evidence="1">
    <location>
        <begin position="93"/>
        <end position="176"/>
    </location>
</feature>
<keyword evidence="5" id="KW-1185">Reference proteome</keyword>
<evidence type="ECO:0000313" key="2">
    <source>
        <dbReference type="EMBL" id="GEL81686.1"/>
    </source>
</evidence>
<protein>
    <recommendedName>
        <fullName evidence="1">Mga helix-turn-helix domain-containing protein</fullName>
    </recommendedName>
</protein>
<reference evidence="2 5" key="2">
    <citation type="submission" date="2019-07" db="EMBL/GenBank/DDBJ databases">
        <title>Whole genome shotgun sequence of Enterococcus mundtii NBRC 100490.</title>
        <authorList>
            <person name="Hosoyama A."/>
            <person name="Uohara A."/>
            <person name="Ohji S."/>
            <person name="Ichikawa N."/>
        </authorList>
    </citation>
    <scope>NUCLEOTIDE SEQUENCE [LARGE SCALE GENOMIC DNA]</scope>
    <source>
        <strain evidence="2 5">NBRC 100490</strain>
    </source>
</reference>
<dbReference type="AlphaFoldDB" id="A0A1L8UKZ6"/>
<dbReference type="Pfam" id="PF05043">
    <property type="entry name" value="Mga"/>
    <property type="match status" value="1"/>
</dbReference>
<accession>A0A1L8UKZ6</accession>
<name>A0A1L8UKZ6_ENTMU</name>
<dbReference type="InterPro" id="IPR007737">
    <property type="entry name" value="Mga_HTH"/>
</dbReference>
<comment type="caution">
    <text evidence="3">The sequence shown here is derived from an EMBL/GenBank/DDBJ whole genome shotgun (WGS) entry which is preliminary data.</text>
</comment>
<sequence>MLPDKLILLFITKTQFLQMKVLKEMKHGAVSIKKLEDEMDLTKRQARKILQNLMREYEEIGFSKKTHTSLILDKDELRCMPQLTDTEYLELINIFQERYFAESNLYQTLLYVLEKRKFSVSDIAKYLIYSESHVYKLLGKLKELFQLLKIDIRLMKINETLIELTGSESTIRMLHYLGIAVISKGNYWLFKTITQEEVIDFRLSINFDHYENLSPLGKKRINYLLAVCLISLKNGYQIHDLPSELVELGETVYKEEMDACLEKLTVKKMIDGTNSRNECIHFAFLSNYFAQDLNKKEEKEELGRKLGELKKNSIVTKCKKLLMCMIDYFHIPETIFYQLLYYLTNKLVTIHHLELYKFMPIYHDALPTNRYGSYIERCIDKNLKSYQNEPSYNHIKNSFVQVILGSLVSNSLKSEHKVYVEFFNLPESKNIVENVITHYYNNKRIKIVESYHHADIVISDTHGYEDKDLFYFKHISDKDSWTRLGSYFNKVIVNTYKF</sequence>
<gene>
    <name evidence="3" type="ORF">A5802_000916</name>
    <name evidence="2" type="ORF">EMU01_28300</name>
</gene>